<dbReference type="PANTHER" id="PTHR38765:SF1">
    <property type="entry name" value="DUF484 DOMAIN-CONTAINING PROTEIN"/>
    <property type="match status" value="1"/>
</dbReference>
<dbReference type="InterPro" id="IPR029016">
    <property type="entry name" value="GAF-like_dom_sf"/>
</dbReference>
<dbReference type="EMBL" id="AP014568">
    <property type="protein sequence ID" value="BAO81873.1"/>
    <property type="molecule type" value="Genomic_DNA"/>
</dbReference>
<evidence type="ECO:0000256" key="1">
    <source>
        <dbReference type="SAM" id="Coils"/>
    </source>
</evidence>
<feature type="coiled-coil region" evidence="1">
    <location>
        <begin position="56"/>
        <end position="83"/>
    </location>
</feature>
<protein>
    <submittedName>
        <fullName evidence="2">Uncharacterized protein conserved in bacteria</fullName>
    </submittedName>
</protein>
<reference evidence="2 3" key="1">
    <citation type="journal article" date="2014" name="Nat. Commun.">
        <title>Physiological and genomic features of highly alkaliphilic hydrogen-utilizing Betaproteobacteria from a continental serpentinizing site.</title>
        <authorList>
            <person name="Suzuki S."/>
            <person name="Kuenen J.G."/>
            <person name="Schipper K."/>
            <person name="van der Velde S."/>
            <person name="Ishii S."/>
            <person name="Wu A."/>
            <person name="Sorokin D.Y."/>
            <person name="Tenney A."/>
            <person name="Meng X.Y."/>
            <person name="Morrill P.L."/>
            <person name="Kamagata Y."/>
            <person name="Muyzer G."/>
            <person name="Nealson K.H."/>
        </authorList>
    </citation>
    <scope>NUCLEOTIDE SEQUENCE [LARGE SCALE GENOMIC DNA]</scope>
    <source>
        <strain evidence="2 3">A1</strain>
    </source>
</reference>
<dbReference type="KEGG" id="cbaa:SRAA_2019"/>
<evidence type="ECO:0000313" key="3">
    <source>
        <dbReference type="Proteomes" id="UP000067461"/>
    </source>
</evidence>
<name>A0A060NQU2_9BURK</name>
<accession>A0A060NQU2</accession>
<dbReference type="STRING" id="1458425.SRAA_2019"/>
<sequence length="241" mass="26583">MLKPAFFKETPFVNPIAPVTEGDIAEFLLQSPDFFERHAEVLVQVQLTSPHSQRAVSLQERQAELLREKIRHLEHKAADMIRHGRDNAHIDGLLQHWTRRLLAVPDAADLPKVLLTGLLADFALPQVALRLWDLSPAHAEAAFCQSVSPEARALADSLQQPYCGPNRGFEVMQWLAPAQPVASLALLPLRVAASQPCFGLMLLASDDPLRFQNDMGTDFLQRIAELAAAALSRLRPPTGAA</sequence>
<dbReference type="AlphaFoldDB" id="A0A060NQU2"/>
<dbReference type="Proteomes" id="UP000067461">
    <property type="component" value="Chromosome"/>
</dbReference>
<dbReference type="HOGENOM" id="CLU_073320_1_0_4"/>
<organism evidence="2 3">
    <name type="scientific">Serpentinimonas raichei</name>
    <dbReference type="NCBI Taxonomy" id="1458425"/>
    <lineage>
        <taxon>Bacteria</taxon>
        <taxon>Pseudomonadati</taxon>
        <taxon>Pseudomonadota</taxon>
        <taxon>Betaproteobacteria</taxon>
        <taxon>Burkholderiales</taxon>
        <taxon>Comamonadaceae</taxon>
        <taxon>Serpentinimonas</taxon>
    </lineage>
</organism>
<gene>
    <name evidence="2" type="ORF">SRAA_2019</name>
</gene>
<dbReference type="PANTHER" id="PTHR38765">
    <property type="entry name" value="DUF484 DOMAIN-CONTAINING PROTEIN"/>
    <property type="match status" value="1"/>
</dbReference>
<proteinExistence type="predicted"/>
<evidence type="ECO:0000313" key="2">
    <source>
        <dbReference type="EMBL" id="BAO81873.1"/>
    </source>
</evidence>
<keyword evidence="3" id="KW-1185">Reference proteome</keyword>
<keyword evidence="1" id="KW-0175">Coiled coil</keyword>
<dbReference type="Gene3D" id="3.30.450.40">
    <property type="match status" value="1"/>
</dbReference>
<dbReference type="InterPro" id="IPR007435">
    <property type="entry name" value="DUF484"/>
</dbReference>
<dbReference type="Pfam" id="PF04340">
    <property type="entry name" value="DUF484"/>
    <property type="match status" value="1"/>
</dbReference>